<dbReference type="Pfam" id="PF13306">
    <property type="entry name" value="LRR_5"/>
    <property type="match status" value="1"/>
</dbReference>
<dbReference type="Pfam" id="PF13199">
    <property type="entry name" value="Glyco_hydro_66"/>
    <property type="match status" value="1"/>
</dbReference>
<protein>
    <submittedName>
        <fullName evidence="3">Leucine-rich repeat protein</fullName>
    </submittedName>
</protein>
<dbReference type="PANTHER" id="PTHR45661">
    <property type="entry name" value="SURFACE ANTIGEN"/>
    <property type="match status" value="1"/>
</dbReference>
<dbReference type="InterPro" id="IPR025092">
    <property type="entry name" value="Glyco_hydro_66"/>
</dbReference>
<keyword evidence="4" id="KW-1185">Reference proteome</keyword>
<gene>
    <name evidence="3" type="ORF">KZO38_02970</name>
</gene>
<comment type="caution">
    <text evidence="3">The sequence shown here is derived from an EMBL/GenBank/DDBJ whole genome shotgun (WGS) entry which is preliminary data.</text>
</comment>
<dbReference type="PANTHER" id="PTHR45661:SF3">
    <property type="entry name" value="IG-LIKE DOMAIN-CONTAINING PROTEIN"/>
    <property type="match status" value="1"/>
</dbReference>
<organism evidence="3 4">
    <name type="scientific">Hoylesella nanceiensis</name>
    <dbReference type="NCBI Taxonomy" id="425941"/>
    <lineage>
        <taxon>Bacteria</taxon>
        <taxon>Pseudomonadati</taxon>
        <taxon>Bacteroidota</taxon>
        <taxon>Bacteroidia</taxon>
        <taxon>Bacteroidales</taxon>
        <taxon>Prevotellaceae</taxon>
        <taxon>Hoylesella</taxon>
    </lineage>
</organism>
<evidence type="ECO:0000313" key="3">
    <source>
        <dbReference type="EMBL" id="MBW4768723.1"/>
    </source>
</evidence>
<dbReference type="EMBL" id="JAHXCT010000002">
    <property type="protein sequence ID" value="MBW4768723.1"/>
    <property type="molecule type" value="Genomic_DNA"/>
</dbReference>
<dbReference type="Proteomes" id="UP000788426">
    <property type="component" value="Unassembled WGS sequence"/>
</dbReference>
<reference evidence="3 4" key="1">
    <citation type="submission" date="2021-07" db="EMBL/GenBank/DDBJ databases">
        <title>Genomic diversity and antimicrobial resistance of Prevotella spp. isolated from chronic lung disease airways.</title>
        <authorList>
            <person name="Webb K.A."/>
            <person name="Olagoke O.S."/>
            <person name="Baird T."/>
            <person name="Neill J."/>
            <person name="Pham A."/>
            <person name="Wells T.J."/>
            <person name="Ramsay K.A."/>
            <person name="Bell S.C."/>
            <person name="Sarovich D.S."/>
            <person name="Price E.P."/>
        </authorList>
    </citation>
    <scope>NUCLEOTIDE SEQUENCE [LARGE SCALE GENOMIC DNA]</scope>
    <source>
        <strain evidence="3 4">SCHI0011.S.12</strain>
    </source>
</reference>
<keyword evidence="1 2" id="KW-0732">Signal</keyword>
<sequence>MNKRHLLTMSFALACASVFAETVDFGGLKFNLTPDGKAVLTSGKAALGTVVIPHSVRGHKVTEIKANAFQGNTDIRSIIIPATVQRIGACAFYDCKELSKVEMHSTADRIEDFVFAHCEQLESISLPQGITNIGRNAFENCTSLKNVDIPRSCESIDSYAFNACSSLEYITLPENLHRWSAEAFLKCKALRSVYYLGNNVPEVHSNTFSGADGNLAVYVKPILYDRMNRVPALKNKVRVEFPLEYSSYNELISKNFAIDFSSAPAVQAMVTTGFSAQHNRENKERVHVAVANEAVNIQAGSNRWYFPRIADDQQNDHSAIRKVAQQPMSFYYSKTAPIEGYMDNSELLTDKTIYNPGETVNFTSSRSLAYGSKVYYYHGADVVDVAVVGGNSWTWKTPQEDFKGYLAVVTEPSATGYNVVSTVGVDVSTKWTKFPRYGYIANYDPDSKTRDMKKEMETFRKYHINAMQFYDWQWKHHRPYCPDATYHGIFNETISAQVVKDYIREVQGIGSKAMFYNLAYGALKDGKEDGVKPEWQVYIDSTDVSPYRHVLEHGKSDIFIQNPANVEWQDYLVKRTREVYQDFKFDGFHVDQLGSAPGYHVMENGNKVGKASRLSTKDGKEVLLWDGYSPLLTKLHNDQEGKELVMNQVSNWGHTVVATNPNIHTVYVEVWWKKFAAFSHYMEENQEVAPNKPVVFAAYTHYKGAQGAFNIPSVLVSDAFIFAIGGSRIELSGNDMLNNPYFPNTDCYMTDELRAKLVPYYNFLVGYENLLRDNCKRTYMSVRMNNKVLPFAGKEKEVNYYCAEKDNKLMIHLLNLETVKDTSWIDKYRTTTEPKTKYHFTVDIDINEDVARVWAATPDVYGGTPQDIPFKKKGNKLYIEVPSLKYWTMLVVEKGASNGLNNSDEVVYVNKNNAWERLTVGTINSNETYIKVPLFGNKHQTRTMSLINSNNETLQSAFEKVATTSEDESYYTIDGVKVERPGKGIYIHKGKKVFIK</sequence>
<dbReference type="InterPro" id="IPR026906">
    <property type="entry name" value="LRR_5"/>
</dbReference>
<feature type="chain" id="PRO_5047173470" evidence="2">
    <location>
        <begin position="21"/>
        <end position="996"/>
    </location>
</feature>
<dbReference type="PROSITE" id="PS51257">
    <property type="entry name" value="PROKAR_LIPOPROTEIN"/>
    <property type="match status" value="1"/>
</dbReference>
<dbReference type="CDD" id="cd14745">
    <property type="entry name" value="GH66"/>
    <property type="match status" value="1"/>
</dbReference>
<evidence type="ECO:0000313" key="4">
    <source>
        <dbReference type="Proteomes" id="UP000788426"/>
    </source>
</evidence>
<dbReference type="RefSeq" id="WP_219479682.1">
    <property type="nucleotide sequence ID" value="NZ_JAHXCT010000002.1"/>
</dbReference>
<accession>A0ABS6YDB9</accession>
<feature type="signal peptide" evidence="2">
    <location>
        <begin position="1"/>
        <end position="20"/>
    </location>
</feature>
<dbReference type="InterPro" id="IPR053139">
    <property type="entry name" value="Surface_bspA-like"/>
</dbReference>
<evidence type="ECO:0000256" key="2">
    <source>
        <dbReference type="SAM" id="SignalP"/>
    </source>
</evidence>
<name>A0ABS6YDB9_9BACT</name>
<proteinExistence type="predicted"/>
<evidence type="ECO:0000256" key="1">
    <source>
        <dbReference type="ARBA" id="ARBA00022729"/>
    </source>
</evidence>